<dbReference type="AlphaFoldDB" id="A0A1Z5IU78"/>
<feature type="transmembrane region" description="Helical" evidence="6">
    <location>
        <begin position="377"/>
        <end position="399"/>
    </location>
</feature>
<name>A0A1Z5IU78_9LACO</name>
<dbReference type="RefSeq" id="WP_089120497.1">
    <property type="nucleotide sequence ID" value="NZ_BCMI01000003.1"/>
</dbReference>
<comment type="subcellular location">
    <subcellularLocation>
        <location evidence="1">Cell membrane</location>
        <topology evidence="1">Multi-pass membrane protein</topology>
    </subcellularLocation>
</comment>
<dbReference type="InterPro" id="IPR050833">
    <property type="entry name" value="Poly_Biosynth_Transport"/>
</dbReference>
<dbReference type="Proteomes" id="UP000198414">
    <property type="component" value="Unassembled WGS sequence"/>
</dbReference>
<feature type="transmembrane region" description="Helical" evidence="6">
    <location>
        <begin position="164"/>
        <end position="183"/>
    </location>
</feature>
<feature type="transmembrane region" description="Helical" evidence="6">
    <location>
        <begin position="83"/>
        <end position="104"/>
    </location>
</feature>
<evidence type="ECO:0000256" key="4">
    <source>
        <dbReference type="ARBA" id="ARBA00022989"/>
    </source>
</evidence>
<proteinExistence type="predicted"/>
<dbReference type="EMBL" id="BCMI01000003">
    <property type="protein sequence ID" value="GAX05142.1"/>
    <property type="molecule type" value="Genomic_DNA"/>
</dbReference>
<dbReference type="PANTHER" id="PTHR30250:SF11">
    <property type="entry name" value="O-ANTIGEN TRANSPORTER-RELATED"/>
    <property type="match status" value="1"/>
</dbReference>
<evidence type="ECO:0000256" key="3">
    <source>
        <dbReference type="ARBA" id="ARBA00022692"/>
    </source>
</evidence>
<sequence length="476" mass="53877">MKLIRNYLYNASYQILILLTPLITVPYVARVLGPSGVGIYSYTNSIITYFVLLGTIGITIYGNQQIAYHRDELYDRSKTFWEIEILQIINVFSVFFFFGIFLLIDHRYRLFMIFQSLQLLAGAFDISWFFMGIEDFKKTVFRNTLVKLGTLVLIFIFIKNKSDLGLYIFILAASQLFGNFTLWPYLKANIVKVKLTELKIWRHYLPALMLFIPQAANLVYQQVNKTMLGNLDSVSSVAYFDYADKLIKTVLAVVTATGVVMLPHMANLFVQNKIEKIKKYLYKSFQFVNLIAIPLAFGIASIAKTLAPLYFGSKFMVSGTLLIIEAPVVVIIGWSNVIGQQYMMPTKQVPSYTKSIVCGAIVNIILNIPLIELFGVIGAPVATLAAELTVTIYQLVCVRNQLILKSLFTDFWKYFSSGLVMFVVVYYLNSKMQMGIMSLLIQIGVGGLIYLSCLLLIQPILVVQAEKMIIGRIKGN</sequence>
<dbReference type="PANTHER" id="PTHR30250">
    <property type="entry name" value="PST FAMILY PREDICTED COLANIC ACID TRANSPORTER"/>
    <property type="match status" value="1"/>
</dbReference>
<feature type="transmembrane region" description="Helical" evidence="6">
    <location>
        <begin position="41"/>
        <end position="62"/>
    </location>
</feature>
<accession>A0A1Z5IU78</accession>
<evidence type="ECO:0000313" key="7">
    <source>
        <dbReference type="EMBL" id="GAX05142.1"/>
    </source>
</evidence>
<protein>
    <submittedName>
        <fullName evidence="7">Flippase</fullName>
    </submittedName>
</protein>
<dbReference type="OrthoDB" id="9815702at2"/>
<feature type="transmembrane region" description="Helical" evidence="6">
    <location>
        <begin position="204"/>
        <end position="223"/>
    </location>
</feature>
<keyword evidence="3 6" id="KW-0812">Transmembrane</keyword>
<feature type="transmembrane region" description="Helical" evidence="6">
    <location>
        <begin position="440"/>
        <end position="463"/>
    </location>
</feature>
<comment type="caution">
    <text evidence="7">The sequence shown here is derived from an EMBL/GenBank/DDBJ whole genome shotgun (WGS) entry which is preliminary data.</text>
</comment>
<feature type="transmembrane region" description="Helical" evidence="6">
    <location>
        <begin position="317"/>
        <end position="339"/>
    </location>
</feature>
<gene>
    <name evidence="7" type="ORF">IWT25_00445</name>
</gene>
<feature type="transmembrane region" description="Helical" evidence="6">
    <location>
        <begin position="287"/>
        <end position="311"/>
    </location>
</feature>
<feature type="transmembrane region" description="Helical" evidence="6">
    <location>
        <begin position="140"/>
        <end position="158"/>
    </location>
</feature>
<reference evidence="7 8" key="1">
    <citation type="submission" date="2015-11" db="EMBL/GenBank/DDBJ databases">
        <title>Draft genome sequences of new species of the genus Lactobacillus isolated from orchardgrass silage.</title>
        <authorList>
            <person name="Tohno M."/>
            <person name="Tanizawa Y."/>
            <person name="Arita M."/>
        </authorList>
    </citation>
    <scope>NUCLEOTIDE SEQUENCE [LARGE SCALE GENOMIC DNA]</scope>
    <source>
        <strain evidence="7 8">IWT25</strain>
    </source>
</reference>
<dbReference type="GO" id="GO:0005886">
    <property type="term" value="C:plasma membrane"/>
    <property type="evidence" value="ECO:0007669"/>
    <property type="project" value="UniProtKB-SubCell"/>
</dbReference>
<keyword evidence="5 6" id="KW-0472">Membrane</keyword>
<dbReference type="Pfam" id="PF01943">
    <property type="entry name" value="Polysacc_synt"/>
    <property type="match status" value="1"/>
</dbReference>
<evidence type="ECO:0000313" key="8">
    <source>
        <dbReference type="Proteomes" id="UP000198414"/>
    </source>
</evidence>
<keyword evidence="2" id="KW-1003">Cell membrane</keyword>
<dbReference type="InterPro" id="IPR002797">
    <property type="entry name" value="Polysacc_synth"/>
</dbReference>
<evidence type="ECO:0000256" key="2">
    <source>
        <dbReference type="ARBA" id="ARBA00022475"/>
    </source>
</evidence>
<feature type="transmembrane region" description="Helical" evidence="6">
    <location>
        <begin position="246"/>
        <end position="266"/>
    </location>
</feature>
<keyword evidence="4 6" id="KW-1133">Transmembrane helix</keyword>
<feature type="transmembrane region" description="Helical" evidence="6">
    <location>
        <begin position="351"/>
        <end position="371"/>
    </location>
</feature>
<evidence type="ECO:0000256" key="5">
    <source>
        <dbReference type="ARBA" id="ARBA00023136"/>
    </source>
</evidence>
<evidence type="ECO:0000256" key="6">
    <source>
        <dbReference type="SAM" id="Phobius"/>
    </source>
</evidence>
<organism evidence="7 8">
    <name type="scientific">Secundilactobacillus pentosiphilus</name>
    <dbReference type="NCBI Taxonomy" id="1714682"/>
    <lineage>
        <taxon>Bacteria</taxon>
        <taxon>Bacillati</taxon>
        <taxon>Bacillota</taxon>
        <taxon>Bacilli</taxon>
        <taxon>Lactobacillales</taxon>
        <taxon>Lactobacillaceae</taxon>
        <taxon>Secundilactobacillus</taxon>
    </lineage>
</organism>
<feature type="transmembrane region" description="Helical" evidence="6">
    <location>
        <begin position="7"/>
        <end position="29"/>
    </location>
</feature>
<feature type="transmembrane region" description="Helical" evidence="6">
    <location>
        <begin position="110"/>
        <end position="133"/>
    </location>
</feature>
<feature type="transmembrane region" description="Helical" evidence="6">
    <location>
        <begin position="411"/>
        <end position="428"/>
    </location>
</feature>
<evidence type="ECO:0000256" key="1">
    <source>
        <dbReference type="ARBA" id="ARBA00004651"/>
    </source>
</evidence>